<accession>A0A3M2L7H2</accession>
<dbReference type="InterPro" id="IPR050471">
    <property type="entry name" value="AB_hydrolase"/>
</dbReference>
<dbReference type="InterPro" id="IPR000073">
    <property type="entry name" value="AB_hydrolase_1"/>
</dbReference>
<gene>
    <name evidence="2" type="ORF">EBN03_11930</name>
</gene>
<comment type="caution">
    <text evidence="2">The sequence shown here is derived from an EMBL/GenBank/DDBJ whole genome shotgun (WGS) entry which is preliminary data.</text>
</comment>
<dbReference type="PRINTS" id="PR00111">
    <property type="entry name" value="ABHYDROLASE"/>
</dbReference>
<proteinExistence type="predicted"/>
<reference evidence="2 3" key="1">
    <citation type="submission" date="2018-10" db="EMBL/GenBank/DDBJ databases">
        <title>Isolation from cow dung.</title>
        <authorList>
            <person name="Ling L."/>
        </authorList>
    </citation>
    <scope>NUCLEOTIDE SEQUENCE [LARGE SCALE GENOMIC DNA]</scope>
    <source>
        <strain evidence="2 3">NEAU-LL90</strain>
    </source>
</reference>
<dbReference type="GO" id="GO:0046503">
    <property type="term" value="P:glycerolipid catabolic process"/>
    <property type="evidence" value="ECO:0007669"/>
    <property type="project" value="TreeGrafter"/>
</dbReference>
<dbReference type="PANTHER" id="PTHR43433:SF5">
    <property type="entry name" value="AB HYDROLASE-1 DOMAIN-CONTAINING PROTEIN"/>
    <property type="match status" value="1"/>
</dbReference>
<dbReference type="GO" id="GO:0004806">
    <property type="term" value="F:triacylglycerol lipase activity"/>
    <property type="evidence" value="ECO:0007669"/>
    <property type="project" value="TreeGrafter"/>
</dbReference>
<dbReference type="RefSeq" id="WP_122188054.1">
    <property type="nucleotide sequence ID" value="NZ_RFFH01000004.1"/>
</dbReference>
<evidence type="ECO:0000313" key="2">
    <source>
        <dbReference type="EMBL" id="RMI32670.1"/>
    </source>
</evidence>
<dbReference type="Proteomes" id="UP000279275">
    <property type="component" value="Unassembled WGS sequence"/>
</dbReference>
<dbReference type="AlphaFoldDB" id="A0A3M2L7H2"/>
<protein>
    <submittedName>
        <fullName evidence="2">Alpha/beta hydrolase</fullName>
    </submittedName>
</protein>
<dbReference type="OrthoDB" id="4944883at2"/>
<dbReference type="SUPFAM" id="SSF53474">
    <property type="entry name" value="alpha/beta-Hydrolases"/>
    <property type="match status" value="1"/>
</dbReference>
<feature type="domain" description="AB hydrolase-1" evidence="1">
    <location>
        <begin position="24"/>
        <end position="252"/>
    </location>
</feature>
<keyword evidence="3" id="KW-1185">Reference proteome</keyword>
<dbReference type="PANTHER" id="PTHR43433">
    <property type="entry name" value="HYDROLASE, ALPHA/BETA FOLD FAMILY PROTEIN"/>
    <property type="match status" value="1"/>
</dbReference>
<dbReference type="EMBL" id="RFFH01000004">
    <property type="protein sequence ID" value="RMI32670.1"/>
    <property type="molecule type" value="Genomic_DNA"/>
</dbReference>
<dbReference type="InterPro" id="IPR029058">
    <property type="entry name" value="AB_hydrolase_fold"/>
</dbReference>
<sequence>MHTTTVRLSGGPATLAYDRTGTGPAVILVHGTAAGRAQWTGLTAELADRYTVVALDYSGSGDTVDHGGPLTLADLAAEVRAVADHAGLDRFHLVGHSLGAVIAAYVAATAPERALSLLMHAGWVRTDTRMDAEFRYWISLLHNDARYNTNSFAQMLPLMAFGPLYWKQVEAEENIAVVNQLTSVIAPGADRQTEVDRSVDLTDMLGRITAPTLVLASAHDRLVPAEQQQQLIASITNAQYAEVDAGHGAPGEDPDGFHAKIIGFLDSRTPHCELATEQAEP</sequence>
<keyword evidence="2" id="KW-0378">Hydrolase</keyword>
<evidence type="ECO:0000259" key="1">
    <source>
        <dbReference type="Pfam" id="PF00561"/>
    </source>
</evidence>
<evidence type="ECO:0000313" key="3">
    <source>
        <dbReference type="Proteomes" id="UP000279275"/>
    </source>
</evidence>
<organism evidence="2 3">
    <name type="scientific">Nocardia stercoris</name>
    <dbReference type="NCBI Taxonomy" id="2483361"/>
    <lineage>
        <taxon>Bacteria</taxon>
        <taxon>Bacillati</taxon>
        <taxon>Actinomycetota</taxon>
        <taxon>Actinomycetes</taxon>
        <taxon>Mycobacteriales</taxon>
        <taxon>Nocardiaceae</taxon>
        <taxon>Nocardia</taxon>
    </lineage>
</organism>
<dbReference type="Pfam" id="PF00561">
    <property type="entry name" value="Abhydrolase_1"/>
    <property type="match status" value="1"/>
</dbReference>
<dbReference type="Gene3D" id="3.40.50.1820">
    <property type="entry name" value="alpha/beta hydrolase"/>
    <property type="match status" value="1"/>
</dbReference>
<name>A0A3M2L7H2_9NOCA</name>